<dbReference type="EMBL" id="UINC01208449">
    <property type="protein sequence ID" value="SVE30992.1"/>
    <property type="molecule type" value="Genomic_DNA"/>
</dbReference>
<evidence type="ECO:0000313" key="1">
    <source>
        <dbReference type="EMBL" id="SVE30992.1"/>
    </source>
</evidence>
<gene>
    <name evidence="1" type="ORF">METZ01_LOCUS483846</name>
</gene>
<reference evidence="1" key="1">
    <citation type="submission" date="2018-05" db="EMBL/GenBank/DDBJ databases">
        <authorList>
            <person name="Lanie J.A."/>
            <person name="Ng W.-L."/>
            <person name="Kazmierczak K.M."/>
            <person name="Andrzejewski T.M."/>
            <person name="Davidsen T.M."/>
            <person name="Wayne K.J."/>
            <person name="Tettelin H."/>
            <person name="Glass J.I."/>
            <person name="Rusch D."/>
            <person name="Podicherti R."/>
            <person name="Tsui H.-C.T."/>
            <person name="Winkler M.E."/>
        </authorList>
    </citation>
    <scope>NUCLEOTIDE SEQUENCE</scope>
</reference>
<proteinExistence type="predicted"/>
<name>A0A383CFJ6_9ZZZZ</name>
<protein>
    <submittedName>
        <fullName evidence="1">Uncharacterized protein</fullName>
    </submittedName>
</protein>
<organism evidence="1">
    <name type="scientific">marine metagenome</name>
    <dbReference type="NCBI Taxonomy" id="408172"/>
    <lineage>
        <taxon>unclassified sequences</taxon>
        <taxon>metagenomes</taxon>
        <taxon>ecological metagenomes</taxon>
    </lineage>
</organism>
<dbReference type="AlphaFoldDB" id="A0A383CFJ6"/>
<feature type="non-terminal residue" evidence="1">
    <location>
        <position position="1"/>
    </location>
</feature>
<accession>A0A383CFJ6</accession>
<dbReference type="InterPro" id="IPR009679">
    <property type="entry name" value="Phage_186_CII-like"/>
</dbReference>
<dbReference type="Pfam" id="PF06892">
    <property type="entry name" value="Phage_CP76"/>
    <property type="match status" value="1"/>
</dbReference>
<dbReference type="GO" id="GO:0003677">
    <property type="term" value="F:DNA binding"/>
    <property type="evidence" value="ECO:0007669"/>
    <property type="project" value="InterPro"/>
</dbReference>
<sequence length="162" mass="18023">VKSHTLLKNILKTASAKEITQSMKLSISTIYKWAESPSRGSASGIRNPLDRTALLHKITGDKRVINWVCAQADGYFIKNPKTEKKNDTLAPAPSRVVSQFAELLGVVAQAAGDSRISKEESEDIRQTWETLKSTTEGFVRRCEEGNFRKLNNEMAEAAKTRD</sequence>